<evidence type="ECO:0000256" key="3">
    <source>
        <dbReference type="ARBA" id="ARBA00023127"/>
    </source>
</evidence>
<dbReference type="SMART" id="SM00952">
    <property type="entry name" value="RAP"/>
    <property type="match status" value="1"/>
</dbReference>
<evidence type="ECO:0000256" key="1">
    <source>
        <dbReference type="ARBA" id="ARBA00007626"/>
    </source>
</evidence>
<dbReference type="NCBIfam" id="TIGR00756">
    <property type="entry name" value="PPR"/>
    <property type="match status" value="3"/>
</dbReference>
<keyword evidence="2" id="KW-0677">Repeat</keyword>
<comment type="caution">
    <text evidence="8">The sequence shown here is derived from an EMBL/GenBank/DDBJ whole genome shotgun (WGS) entry which is preliminary data.</text>
</comment>
<dbReference type="Proteomes" id="UP001497392">
    <property type="component" value="Unassembled WGS sequence"/>
</dbReference>
<evidence type="ECO:0000256" key="5">
    <source>
        <dbReference type="RuleBase" id="RU000383"/>
    </source>
</evidence>
<feature type="region of interest" description="Disordered" evidence="6">
    <location>
        <begin position="476"/>
        <end position="553"/>
    </location>
</feature>
<gene>
    <name evidence="8" type="primary">g13389</name>
    <name evidence="8" type="ORF">VP750_LOCUS11866</name>
</gene>
<feature type="compositionally biased region" description="Polar residues" evidence="6">
    <location>
        <begin position="476"/>
        <end position="531"/>
    </location>
</feature>
<dbReference type="PROSITE" id="PS51375">
    <property type="entry name" value="PPR"/>
    <property type="match status" value="5"/>
</dbReference>
<feature type="compositionally biased region" description="Low complexity" evidence="6">
    <location>
        <begin position="734"/>
        <end position="768"/>
    </location>
</feature>
<feature type="domain" description="RAP" evidence="7">
    <location>
        <begin position="268"/>
        <end position="327"/>
    </location>
</feature>
<reference evidence="8 9" key="1">
    <citation type="submission" date="2024-06" db="EMBL/GenBank/DDBJ databases">
        <authorList>
            <person name="Kraege A."/>
            <person name="Thomma B."/>
        </authorList>
    </citation>
    <scope>NUCLEOTIDE SEQUENCE [LARGE SCALE GENOMIC DNA]</scope>
</reference>
<proteinExistence type="inferred from homology"/>
<dbReference type="InterPro" id="IPR006671">
    <property type="entry name" value="Cyclin_N"/>
</dbReference>
<evidence type="ECO:0000256" key="6">
    <source>
        <dbReference type="SAM" id="MobiDB-lite"/>
    </source>
</evidence>
<evidence type="ECO:0000256" key="2">
    <source>
        <dbReference type="ARBA" id="ARBA00022737"/>
    </source>
</evidence>
<evidence type="ECO:0000256" key="4">
    <source>
        <dbReference type="PROSITE-ProRule" id="PRU00708"/>
    </source>
</evidence>
<dbReference type="InterPro" id="IPR011990">
    <property type="entry name" value="TPR-like_helical_dom_sf"/>
</dbReference>
<feature type="region of interest" description="Disordered" evidence="6">
    <location>
        <begin position="380"/>
        <end position="411"/>
    </location>
</feature>
<sequence length="1585" mass="167736">MAQQHAANLTGQELASSANVMRLISEKTCWQAHNAPLIAAIVQNATERLEKPSSRAAMQLNAHNILDIFHAAAVLGYHPQDGLFLQTVLKMLELRMQEFSAQDQTRAAWALARLGCLDAARLMDALLLHLNMNEIKTSPGSVADVLWAAAVLDANAPAALSKLRELAATVDASQLNAETLQQIFQAHMALDRSIAGSVVQSAPLLPSHMLKQAKTAWQDRTPSTAAPKVLEDVGAALRELGITYAFAPSSEEGLLKPDLALTSLPGRVALSVDGESSFSINPPHQPLGHAILEWRLLMLRGWKVISIPYFKWEALTTLQARSQYLRELLLLSSQGAQEAGPATTVAAVPSLQEMMSSEGTEAAHGFTPGGVSAFRARSLSEDTVRVHPSPAPSMPGPMQLSPDTSQDSAGLRETAPADFLSQLMASQHLPGATETRAQGSGSVPAVQQGIPTGGLMANLSEPGALASLLQTGDSIPSTVGSSMSTSNKPGHSRSTTSAMTVSDQSTTTGINDQQPVMQSQRQMSDNSTLSGVPSGEMPGRPGGSLPPLSATSMEPALPQASLDSAGLSAVTGETDSSQSLADSIFTTSGPVMGAPEGVSSETLAAMAASMAQTSQASPGSLWNTEELAARLAALTTAQQQTMGMQGAGQGQQGLQQPVPSFLPAAAMYGEAPSLPSEGTLSQRSSVASLQQMLASGHVDERLLSTLQGLSVRQSGIPSAPSSLAGSQGLGLGQASGLQQPHLTPQQQQAFGLMSSSSDGSATSTSAGSLTRRDVTSDQAASAQQLWQALGQAGQPEPQEAVNAAELKRIIEGLPLETSAVAAVEWRLGQLEPSQFAALLTELARDNHAFRAWQLFDWVRTLPEGHGLQRLCDANTYSTMITLCGPWQQLRRALQLVAEMRNRSLECGIQAYSALLHAVVKCGETDLAVDVYGQMKGEGMPRDRAIHVTMIEMFIKLGRVSDALAALGELHAIGEPPDTHLYNLVLVAATKLGPPRFALTVYHRMVADGAVPNTKTFTALIGSFGKMGSVGAALDIITELLGHDQGMAASASTYAALMAACEKAGQGDLALALFEKMKAQNMQPDAAIFNSMIAACAHGGEYAKARVMFDSMAEHNCQPDAVTFANLIRAYKKGGHWCAALDTFEAMLRSGSRPHAAVYSSIIDVLWQTGITWAQMKALSLFNSAVGNGALPAAAESCKKGTLKLDLQSLTVGVAVVSMSHWLLKARSALLHDNASSLDAARKLAVVNGLGEHSRAQGHSAAVKEAVGASLLGCKAPFRLMQDHSRSGRLEASTLALRKWLFSEHFERYLSLLQAEPETSAESSMSTAAYLAHETTEKERAMELWQRIIKHEASHMISLKVLHSNPGGYLQQRKHLVALILQYASALRVAQEVAHSAVSLMDRVMMSGVHMTEQFQTLFICACLCLAALQEGAQLPTGLSVSALTEFPDMALERMESNIMSVLRHDMECIAAIHCLKVYCQRLGCDLSDGAAVRRAAGCAFALATEALSDMAILQFPPSLTAAAILVAARRAQGSVPFWPSVLSQLTGYTEASSPPFASAIAHAGRLCSKLYTSAETAAPMAPVLP</sequence>
<dbReference type="InterPro" id="IPR002885">
    <property type="entry name" value="PPR_rpt"/>
</dbReference>
<dbReference type="PROSITE" id="PS51286">
    <property type="entry name" value="RAP"/>
    <property type="match status" value="1"/>
</dbReference>
<dbReference type="InterPro" id="IPR013763">
    <property type="entry name" value="Cyclin-like_dom"/>
</dbReference>
<name>A0ABP1GFB2_9CHLO</name>
<dbReference type="PANTHER" id="PTHR47447">
    <property type="entry name" value="OS03G0856100 PROTEIN"/>
    <property type="match status" value="1"/>
</dbReference>
<dbReference type="SUPFAM" id="SSF47954">
    <property type="entry name" value="Cyclin-like"/>
    <property type="match status" value="2"/>
</dbReference>
<dbReference type="CDD" id="cd00043">
    <property type="entry name" value="CYCLIN_SF"/>
    <property type="match status" value="1"/>
</dbReference>
<dbReference type="Gene3D" id="1.25.40.10">
    <property type="entry name" value="Tetratricopeptide repeat domain"/>
    <property type="match status" value="3"/>
</dbReference>
<feature type="repeat" description="PPR" evidence="4">
    <location>
        <begin position="977"/>
        <end position="1011"/>
    </location>
</feature>
<feature type="repeat" description="PPR" evidence="4">
    <location>
        <begin position="1084"/>
        <end position="1118"/>
    </location>
</feature>
<dbReference type="Gene3D" id="1.10.472.10">
    <property type="entry name" value="Cyclin-like"/>
    <property type="match status" value="2"/>
</dbReference>
<feature type="region of interest" description="Disordered" evidence="6">
    <location>
        <begin position="714"/>
        <end position="774"/>
    </location>
</feature>
<dbReference type="InterPro" id="IPR013584">
    <property type="entry name" value="RAP"/>
</dbReference>
<feature type="compositionally biased region" description="Low complexity" evidence="6">
    <location>
        <begin position="717"/>
        <end position="726"/>
    </location>
</feature>
<dbReference type="Pfam" id="PF01535">
    <property type="entry name" value="PPR"/>
    <property type="match status" value="2"/>
</dbReference>
<dbReference type="Pfam" id="PF08373">
    <property type="entry name" value="RAP"/>
    <property type="match status" value="1"/>
</dbReference>
<protein>
    <submittedName>
        <fullName evidence="8">G13389 protein</fullName>
    </submittedName>
</protein>
<feature type="repeat" description="PPR" evidence="4">
    <location>
        <begin position="1119"/>
        <end position="1153"/>
    </location>
</feature>
<dbReference type="InterPro" id="IPR036915">
    <property type="entry name" value="Cyclin-like_sf"/>
</dbReference>
<dbReference type="Pfam" id="PF13041">
    <property type="entry name" value="PPR_2"/>
    <property type="match status" value="1"/>
</dbReference>
<comment type="similarity">
    <text evidence="5">Belongs to the cyclin family.</text>
</comment>
<dbReference type="PANTHER" id="PTHR47447:SF17">
    <property type="entry name" value="OS12G0638900 PROTEIN"/>
    <property type="match status" value="1"/>
</dbReference>
<evidence type="ECO:0000313" key="9">
    <source>
        <dbReference type="Proteomes" id="UP001497392"/>
    </source>
</evidence>
<keyword evidence="9" id="KW-1185">Reference proteome</keyword>
<dbReference type="CDD" id="cd20529">
    <property type="entry name" value="CYCLIN_CCNJ-like_rpt2"/>
    <property type="match status" value="1"/>
</dbReference>
<dbReference type="SUPFAM" id="SSF48452">
    <property type="entry name" value="TPR-like"/>
    <property type="match status" value="1"/>
</dbReference>
<organism evidence="8 9">
    <name type="scientific">Coccomyxa viridis</name>
    <dbReference type="NCBI Taxonomy" id="1274662"/>
    <lineage>
        <taxon>Eukaryota</taxon>
        <taxon>Viridiplantae</taxon>
        <taxon>Chlorophyta</taxon>
        <taxon>core chlorophytes</taxon>
        <taxon>Trebouxiophyceae</taxon>
        <taxon>Trebouxiophyceae incertae sedis</taxon>
        <taxon>Coccomyxaceae</taxon>
        <taxon>Coccomyxa</taxon>
    </lineage>
</organism>
<keyword evidence="3 5" id="KW-0195">Cyclin</keyword>
<dbReference type="SMART" id="SM00385">
    <property type="entry name" value="CYCLIN"/>
    <property type="match status" value="2"/>
</dbReference>
<comment type="similarity">
    <text evidence="1">Belongs to the PPR family. P subfamily.</text>
</comment>
<dbReference type="EMBL" id="CAXHTA020000021">
    <property type="protein sequence ID" value="CAL5229960.1"/>
    <property type="molecule type" value="Genomic_DNA"/>
</dbReference>
<dbReference type="Pfam" id="PF00134">
    <property type="entry name" value="Cyclin_N"/>
    <property type="match status" value="1"/>
</dbReference>
<evidence type="ECO:0000259" key="7">
    <source>
        <dbReference type="PROSITE" id="PS51286"/>
    </source>
</evidence>
<feature type="repeat" description="PPR" evidence="4">
    <location>
        <begin position="907"/>
        <end position="941"/>
    </location>
</feature>
<accession>A0ABP1GFB2</accession>
<feature type="repeat" description="PPR" evidence="4">
    <location>
        <begin position="1049"/>
        <end position="1083"/>
    </location>
</feature>
<dbReference type="Pfam" id="PF02984">
    <property type="entry name" value="Cyclin_C"/>
    <property type="match status" value="1"/>
</dbReference>
<evidence type="ECO:0000313" key="8">
    <source>
        <dbReference type="EMBL" id="CAL5229960.1"/>
    </source>
</evidence>
<dbReference type="InterPro" id="IPR004367">
    <property type="entry name" value="Cyclin_C-dom"/>
</dbReference>
<dbReference type="Pfam" id="PF13812">
    <property type="entry name" value="PPR_3"/>
    <property type="match status" value="1"/>
</dbReference>